<sequence>MNANKAKGNSQETTTTHTNTQVTVKGSTINNIGGSLTLDGANLDTTYLTGTVGGDLIVKSRQDT</sequence>
<proteinExistence type="predicted"/>
<comment type="caution">
    <text evidence="2">The sequence shown here is derived from an EMBL/GenBank/DDBJ whole genome shotgun (WGS) entry which is preliminary data.</text>
</comment>
<feature type="non-terminal residue" evidence="2">
    <location>
        <position position="64"/>
    </location>
</feature>
<accession>A0ABW8U7T1</accession>
<dbReference type="Pfam" id="PF13332">
    <property type="entry name" value="Fil_haemagg_2"/>
    <property type="match status" value="1"/>
</dbReference>
<protein>
    <submittedName>
        <fullName evidence="2">Hemagglutinin repeat-containing protein</fullName>
    </submittedName>
</protein>
<dbReference type="Proteomes" id="UP001624684">
    <property type="component" value="Unassembled WGS sequence"/>
</dbReference>
<keyword evidence="3" id="KW-1185">Reference proteome</keyword>
<reference evidence="2 3" key="1">
    <citation type="submission" date="2024-11" db="EMBL/GenBank/DDBJ databases">
        <title>First Report of Moraxella oculi in Brazil in an Infectious Bovine Keratoconjunctivitis Outbreak.</title>
        <authorList>
            <person name="Carvalho C.V."/>
            <person name="Domingues R."/>
            <person name="Coutinho C."/>
            <person name="Honorio N.T.B.S."/>
            <person name="Faza D.R.L.R."/>
            <person name="Carvalho W.A."/>
            <person name="Machado A.B.F."/>
            <person name="Martins M.F."/>
            <person name="Gaspar E.B."/>
        </authorList>
    </citation>
    <scope>NUCLEOTIDE SEQUENCE [LARGE SCALE GENOMIC DNA]</scope>
    <source>
        <strain evidence="2 3">2117LE</strain>
    </source>
</reference>
<evidence type="ECO:0000313" key="3">
    <source>
        <dbReference type="Proteomes" id="UP001624684"/>
    </source>
</evidence>
<feature type="compositionally biased region" description="Low complexity" evidence="1">
    <location>
        <begin position="13"/>
        <end position="23"/>
    </location>
</feature>
<dbReference type="EMBL" id="JBJJXE010000038">
    <property type="protein sequence ID" value="MFL1733158.1"/>
    <property type="molecule type" value="Genomic_DNA"/>
</dbReference>
<dbReference type="RefSeq" id="WP_407069640.1">
    <property type="nucleotide sequence ID" value="NZ_JBJJXE010000038.1"/>
</dbReference>
<gene>
    <name evidence="2" type="ORF">ACJHVH_09270</name>
</gene>
<name>A0ABW8U7T1_9GAMM</name>
<organism evidence="2 3">
    <name type="scientific">Moraxella oculi</name>
    <dbReference type="NCBI Taxonomy" id="2940516"/>
    <lineage>
        <taxon>Bacteria</taxon>
        <taxon>Pseudomonadati</taxon>
        <taxon>Pseudomonadota</taxon>
        <taxon>Gammaproteobacteria</taxon>
        <taxon>Moraxellales</taxon>
        <taxon>Moraxellaceae</taxon>
        <taxon>Moraxella</taxon>
    </lineage>
</organism>
<evidence type="ECO:0000256" key="1">
    <source>
        <dbReference type="SAM" id="MobiDB-lite"/>
    </source>
</evidence>
<dbReference type="InterPro" id="IPR025157">
    <property type="entry name" value="Hemagglutinin_rpt"/>
</dbReference>
<evidence type="ECO:0000313" key="2">
    <source>
        <dbReference type="EMBL" id="MFL1733158.1"/>
    </source>
</evidence>
<feature type="region of interest" description="Disordered" evidence="1">
    <location>
        <begin position="1"/>
        <end position="29"/>
    </location>
</feature>
<feature type="compositionally biased region" description="Polar residues" evidence="1">
    <location>
        <begin position="1"/>
        <end position="12"/>
    </location>
</feature>